<dbReference type="GO" id="GO:0004768">
    <property type="term" value="F:stearoyl-CoA 9-desaturase activity"/>
    <property type="evidence" value="ECO:0007669"/>
    <property type="project" value="TreeGrafter"/>
</dbReference>
<evidence type="ECO:0000256" key="8">
    <source>
        <dbReference type="ARBA" id="ARBA00023098"/>
    </source>
</evidence>
<sequence>MATTETQTESLSQQFSRRDKPFEKFDKFNPKLTGILIYNHCFALFCFSLILRGEFAWQMLVFKLIMTLMTGISVTAGAHRLWSHRSYKASLPLQILLMYFNTLTCQGPIYTWACWHRLHHKLSDTDGDPHNIGRGFFYAQIGWVAMYDHEKFTRNMEGQIDVSDLERDRVVMWQHRNFNWWVVTAYLTQMIIPYLLGLETSILYLYAINELMLVLVMHFSGFVNSFAHLWGGKPFDKAIRPTESLPVALGGANWRWNLRENGGSGKIRRYSFPINLKDDILVMTSFIPSWGRLTCFIVQFPFTTQTFQYEANTRLFTHYHCKFKRESITYILGDLIDSTFENNKCRV</sequence>
<dbReference type="GO" id="GO:0006636">
    <property type="term" value="P:unsaturated fatty acid biosynthetic process"/>
    <property type="evidence" value="ECO:0007669"/>
    <property type="project" value="TreeGrafter"/>
</dbReference>
<comment type="caution">
    <text evidence="12">The sequence shown here is derived from an EMBL/GenBank/DDBJ whole genome shotgun (WGS) entry which is preliminary data.</text>
</comment>
<keyword evidence="9 11" id="KW-0472">Membrane</keyword>
<evidence type="ECO:0000256" key="5">
    <source>
        <dbReference type="ARBA" id="ARBA00022832"/>
    </source>
</evidence>
<dbReference type="GO" id="GO:0005789">
    <property type="term" value="C:endoplasmic reticulum membrane"/>
    <property type="evidence" value="ECO:0007669"/>
    <property type="project" value="TreeGrafter"/>
</dbReference>
<evidence type="ECO:0000256" key="9">
    <source>
        <dbReference type="ARBA" id="ARBA00023136"/>
    </source>
</evidence>
<organism evidence="12 13">
    <name type="scientific">Allacma fusca</name>
    <dbReference type="NCBI Taxonomy" id="39272"/>
    <lineage>
        <taxon>Eukaryota</taxon>
        <taxon>Metazoa</taxon>
        <taxon>Ecdysozoa</taxon>
        <taxon>Arthropoda</taxon>
        <taxon>Hexapoda</taxon>
        <taxon>Collembola</taxon>
        <taxon>Symphypleona</taxon>
        <taxon>Sminthuridae</taxon>
        <taxon>Allacma</taxon>
    </lineage>
</organism>
<evidence type="ECO:0000256" key="2">
    <source>
        <dbReference type="ARBA" id="ARBA00009295"/>
    </source>
</evidence>
<keyword evidence="3" id="KW-0444">Lipid biosynthesis</keyword>
<evidence type="ECO:0000256" key="4">
    <source>
        <dbReference type="ARBA" id="ARBA00022692"/>
    </source>
</evidence>
<comment type="similarity">
    <text evidence="2">Belongs to the fatty acid desaturase type 1 family.</text>
</comment>
<dbReference type="InterPro" id="IPR015876">
    <property type="entry name" value="Acyl-CoA_DS"/>
</dbReference>
<dbReference type="PANTHER" id="PTHR11351">
    <property type="entry name" value="ACYL-COA DESATURASE"/>
    <property type="match status" value="1"/>
</dbReference>
<protein>
    <submittedName>
        <fullName evidence="12">Uncharacterized protein</fullName>
    </submittedName>
</protein>
<keyword evidence="13" id="KW-1185">Reference proteome</keyword>
<feature type="transmembrane region" description="Helical" evidence="11">
    <location>
        <begin position="57"/>
        <end position="78"/>
    </location>
</feature>
<evidence type="ECO:0000313" key="12">
    <source>
        <dbReference type="EMBL" id="CAG7832770.1"/>
    </source>
</evidence>
<evidence type="ECO:0000256" key="10">
    <source>
        <dbReference type="ARBA" id="ARBA00023160"/>
    </source>
</evidence>
<evidence type="ECO:0000256" key="11">
    <source>
        <dbReference type="SAM" id="Phobius"/>
    </source>
</evidence>
<evidence type="ECO:0000256" key="1">
    <source>
        <dbReference type="ARBA" id="ARBA00004141"/>
    </source>
</evidence>
<evidence type="ECO:0000256" key="3">
    <source>
        <dbReference type="ARBA" id="ARBA00022516"/>
    </source>
</evidence>
<dbReference type="PANTHER" id="PTHR11351:SF31">
    <property type="entry name" value="DESATURASE 1, ISOFORM A-RELATED"/>
    <property type="match status" value="1"/>
</dbReference>
<feature type="transmembrane region" description="Helical" evidence="11">
    <location>
        <begin position="202"/>
        <end position="223"/>
    </location>
</feature>
<keyword evidence="10" id="KW-0275">Fatty acid biosynthesis</keyword>
<evidence type="ECO:0000256" key="7">
    <source>
        <dbReference type="ARBA" id="ARBA00023002"/>
    </source>
</evidence>
<gene>
    <name evidence="12" type="ORF">AFUS01_LOCUS42438</name>
</gene>
<comment type="subcellular location">
    <subcellularLocation>
        <location evidence="1">Membrane</location>
        <topology evidence="1">Multi-pass membrane protein</topology>
    </subcellularLocation>
</comment>
<evidence type="ECO:0000256" key="6">
    <source>
        <dbReference type="ARBA" id="ARBA00022989"/>
    </source>
</evidence>
<dbReference type="EMBL" id="CAJVCH010566909">
    <property type="protein sequence ID" value="CAG7832770.1"/>
    <property type="molecule type" value="Genomic_DNA"/>
</dbReference>
<dbReference type="GO" id="GO:0005506">
    <property type="term" value="F:iron ion binding"/>
    <property type="evidence" value="ECO:0007669"/>
    <property type="project" value="TreeGrafter"/>
</dbReference>
<accession>A0A8J2PQP8</accession>
<dbReference type="Proteomes" id="UP000708208">
    <property type="component" value="Unassembled WGS sequence"/>
</dbReference>
<dbReference type="AlphaFoldDB" id="A0A8J2PQP8"/>
<keyword evidence="8" id="KW-0443">Lipid metabolism</keyword>
<name>A0A8J2PQP8_9HEXA</name>
<keyword evidence="7" id="KW-0560">Oxidoreductase</keyword>
<keyword evidence="4 11" id="KW-0812">Transmembrane</keyword>
<keyword evidence="5" id="KW-0276">Fatty acid metabolism</keyword>
<dbReference type="CDD" id="cd03505">
    <property type="entry name" value="Delta9-FADS-like"/>
    <property type="match status" value="1"/>
</dbReference>
<keyword evidence="6 11" id="KW-1133">Transmembrane helix</keyword>
<feature type="transmembrane region" description="Helical" evidence="11">
    <location>
        <begin position="32"/>
        <end position="51"/>
    </location>
</feature>
<feature type="transmembrane region" description="Helical" evidence="11">
    <location>
        <begin position="178"/>
        <end position="196"/>
    </location>
</feature>
<dbReference type="OrthoDB" id="9988030at2759"/>
<evidence type="ECO:0000313" key="13">
    <source>
        <dbReference type="Proteomes" id="UP000708208"/>
    </source>
</evidence>
<reference evidence="12" key="1">
    <citation type="submission" date="2021-06" db="EMBL/GenBank/DDBJ databases">
        <authorList>
            <person name="Hodson N. C."/>
            <person name="Mongue J. A."/>
            <person name="Jaron S. K."/>
        </authorList>
    </citation>
    <scope>NUCLEOTIDE SEQUENCE</scope>
</reference>
<proteinExistence type="inferred from homology"/>